<keyword evidence="2" id="KW-1185">Reference proteome</keyword>
<comment type="caution">
    <text evidence="1">The sequence shown here is derived from an EMBL/GenBank/DDBJ whole genome shotgun (WGS) entry which is preliminary data.</text>
</comment>
<protein>
    <submittedName>
        <fullName evidence="1">Uncharacterized protein</fullName>
    </submittedName>
</protein>
<name>A0ACB9QES2_9MYRT</name>
<dbReference type="EMBL" id="CM042885">
    <property type="protein sequence ID" value="KAI4365188.1"/>
    <property type="molecule type" value="Genomic_DNA"/>
</dbReference>
<reference evidence="2" key="1">
    <citation type="journal article" date="2023" name="Front. Plant Sci.">
        <title>Chromosomal-level genome assembly of Melastoma candidum provides insights into trichome evolution.</title>
        <authorList>
            <person name="Zhong Y."/>
            <person name="Wu W."/>
            <person name="Sun C."/>
            <person name="Zou P."/>
            <person name="Liu Y."/>
            <person name="Dai S."/>
            <person name="Zhou R."/>
        </authorList>
    </citation>
    <scope>NUCLEOTIDE SEQUENCE [LARGE SCALE GENOMIC DNA]</scope>
</reference>
<evidence type="ECO:0000313" key="2">
    <source>
        <dbReference type="Proteomes" id="UP001057402"/>
    </source>
</evidence>
<evidence type="ECO:0000313" key="1">
    <source>
        <dbReference type="EMBL" id="KAI4365188.1"/>
    </source>
</evidence>
<organism evidence="1 2">
    <name type="scientific">Melastoma candidum</name>
    <dbReference type="NCBI Taxonomy" id="119954"/>
    <lineage>
        <taxon>Eukaryota</taxon>
        <taxon>Viridiplantae</taxon>
        <taxon>Streptophyta</taxon>
        <taxon>Embryophyta</taxon>
        <taxon>Tracheophyta</taxon>
        <taxon>Spermatophyta</taxon>
        <taxon>Magnoliopsida</taxon>
        <taxon>eudicotyledons</taxon>
        <taxon>Gunneridae</taxon>
        <taxon>Pentapetalae</taxon>
        <taxon>rosids</taxon>
        <taxon>malvids</taxon>
        <taxon>Myrtales</taxon>
        <taxon>Melastomataceae</taxon>
        <taxon>Melastomatoideae</taxon>
        <taxon>Melastomateae</taxon>
        <taxon>Melastoma</taxon>
    </lineage>
</organism>
<proteinExistence type="predicted"/>
<dbReference type="Proteomes" id="UP001057402">
    <property type="component" value="Chromosome 6"/>
</dbReference>
<gene>
    <name evidence="1" type="ORF">MLD38_021199</name>
</gene>
<sequence length="114" mass="12789">MVKPFQDLMMMLNEEEEDAPLVSHVLSDCGMNFVTGPAVEKFGVPLVHLFPVPACSVMAMKHYGLFMEKWLKPLKDKPERGSGILSEDRIDWIPVDKNGSSAKNLEKLLARVFA</sequence>
<accession>A0ACB9QES2</accession>